<keyword evidence="3 9" id="KW-0812">Transmembrane</keyword>
<evidence type="ECO:0000256" key="1">
    <source>
        <dbReference type="ARBA" id="ARBA00004141"/>
    </source>
</evidence>
<organism evidence="10 11">
    <name type="scientific">Operophtera brumata</name>
    <name type="common">Winter moth</name>
    <name type="synonym">Phalaena brumata</name>
    <dbReference type="NCBI Taxonomy" id="104452"/>
    <lineage>
        <taxon>Eukaryota</taxon>
        <taxon>Metazoa</taxon>
        <taxon>Ecdysozoa</taxon>
        <taxon>Arthropoda</taxon>
        <taxon>Hexapoda</taxon>
        <taxon>Insecta</taxon>
        <taxon>Pterygota</taxon>
        <taxon>Neoptera</taxon>
        <taxon>Endopterygota</taxon>
        <taxon>Lepidoptera</taxon>
        <taxon>Glossata</taxon>
        <taxon>Ditrysia</taxon>
        <taxon>Geometroidea</taxon>
        <taxon>Geometridae</taxon>
        <taxon>Larentiinae</taxon>
        <taxon>Operophtera</taxon>
    </lineage>
</organism>
<evidence type="ECO:0000256" key="5">
    <source>
        <dbReference type="ARBA" id="ARBA00022989"/>
    </source>
</evidence>
<proteinExistence type="predicted"/>
<keyword evidence="6 9" id="KW-0472">Membrane</keyword>
<feature type="transmembrane region" description="Helical" evidence="9">
    <location>
        <begin position="176"/>
        <end position="200"/>
    </location>
</feature>
<keyword evidence="5 9" id="KW-1133">Transmembrane helix</keyword>
<sequence>MKLHEIRAPGTNHIKYRAAFVFNLIWFNLDCLGSLSYLCMGILNGKSFTELSFVAPCLTFSLLGNTKAVYYTLYDTEAYTLIENLIKLEVNRKDCTHLEIVREIKASETNYLNKVLNVLNVMYILLIILYDAGPLVGTAVTYCSTGELKLFLPFLDVYPFDALDLKYWPYAYIHQFWSVCLVLFYVGSVDSFLLTCCTYIRIQFRLVQLDIENLIPGKDITSVQAHDDIHFQGKFKELMSRHQEII</sequence>
<keyword evidence="11" id="KW-1185">Reference proteome</keyword>
<name>A0A0L7LEZ8_OPEBR</name>
<feature type="transmembrane region" description="Helical" evidence="9">
    <location>
        <begin position="111"/>
        <end position="130"/>
    </location>
</feature>
<protein>
    <submittedName>
        <fullName evidence="10">Odorant receptor</fullName>
    </submittedName>
</protein>
<evidence type="ECO:0000313" key="10">
    <source>
        <dbReference type="EMBL" id="KOB73975.1"/>
    </source>
</evidence>
<evidence type="ECO:0000256" key="2">
    <source>
        <dbReference type="ARBA" id="ARBA00022606"/>
    </source>
</evidence>
<comment type="subcellular location">
    <subcellularLocation>
        <location evidence="1">Membrane</location>
        <topology evidence="1">Multi-pass membrane protein</topology>
    </subcellularLocation>
</comment>
<dbReference type="GO" id="GO:0007165">
    <property type="term" value="P:signal transduction"/>
    <property type="evidence" value="ECO:0007669"/>
    <property type="project" value="UniProtKB-KW"/>
</dbReference>
<evidence type="ECO:0000256" key="4">
    <source>
        <dbReference type="ARBA" id="ARBA00022725"/>
    </source>
</evidence>
<evidence type="ECO:0000256" key="8">
    <source>
        <dbReference type="ARBA" id="ARBA00023224"/>
    </source>
</evidence>
<evidence type="ECO:0000256" key="6">
    <source>
        <dbReference type="ARBA" id="ARBA00023136"/>
    </source>
</evidence>
<dbReference type="Proteomes" id="UP000037510">
    <property type="component" value="Unassembled WGS sequence"/>
</dbReference>
<keyword evidence="8" id="KW-0807">Transducer</keyword>
<dbReference type="GO" id="GO:0005549">
    <property type="term" value="F:odorant binding"/>
    <property type="evidence" value="ECO:0007669"/>
    <property type="project" value="InterPro"/>
</dbReference>
<gene>
    <name evidence="10" type="ORF">OBRU01_09785</name>
</gene>
<keyword evidence="4" id="KW-0552">Olfaction</keyword>
<reference evidence="10 11" key="1">
    <citation type="journal article" date="2015" name="Genome Biol. Evol.">
        <title>The genome of winter moth (Operophtera brumata) provides a genomic perspective on sexual dimorphism and phenology.</title>
        <authorList>
            <person name="Derks M.F."/>
            <person name="Smit S."/>
            <person name="Salis L."/>
            <person name="Schijlen E."/>
            <person name="Bossers A."/>
            <person name="Mateman C."/>
            <person name="Pijl A.S."/>
            <person name="de Ridder D."/>
            <person name="Groenen M.A."/>
            <person name="Visser M.E."/>
            <person name="Megens H.J."/>
        </authorList>
    </citation>
    <scope>NUCLEOTIDE SEQUENCE [LARGE SCALE GENOMIC DNA]</scope>
    <source>
        <strain evidence="10">WM2013NL</strain>
        <tissue evidence="10">Head and thorax</tissue>
    </source>
</reference>
<feature type="non-terminal residue" evidence="10">
    <location>
        <position position="246"/>
    </location>
</feature>
<keyword evidence="2" id="KW-0716">Sensory transduction</keyword>
<evidence type="ECO:0000313" key="11">
    <source>
        <dbReference type="Proteomes" id="UP000037510"/>
    </source>
</evidence>
<evidence type="ECO:0000256" key="3">
    <source>
        <dbReference type="ARBA" id="ARBA00022692"/>
    </source>
</evidence>
<feature type="transmembrane region" description="Helical" evidence="9">
    <location>
        <begin position="20"/>
        <end position="43"/>
    </location>
</feature>
<dbReference type="Pfam" id="PF02949">
    <property type="entry name" value="7tm_6"/>
    <property type="match status" value="1"/>
</dbReference>
<evidence type="ECO:0000256" key="9">
    <source>
        <dbReference type="SAM" id="Phobius"/>
    </source>
</evidence>
<comment type="caution">
    <text evidence="10">The sequence shown here is derived from an EMBL/GenBank/DDBJ whole genome shotgun (WGS) entry which is preliminary data.</text>
</comment>
<dbReference type="GO" id="GO:0016020">
    <property type="term" value="C:membrane"/>
    <property type="evidence" value="ECO:0007669"/>
    <property type="project" value="UniProtKB-SubCell"/>
</dbReference>
<dbReference type="AlphaFoldDB" id="A0A0L7LEZ8"/>
<dbReference type="GO" id="GO:0004984">
    <property type="term" value="F:olfactory receptor activity"/>
    <property type="evidence" value="ECO:0007669"/>
    <property type="project" value="InterPro"/>
</dbReference>
<dbReference type="InterPro" id="IPR004117">
    <property type="entry name" value="7tm6_olfct_rcpt"/>
</dbReference>
<accession>A0A0L7LEZ8</accession>
<keyword evidence="7 10" id="KW-0675">Receptor</keyword>
<evidence type="ECO:0000256" key="7">
    <source>
        <dbReference type="ARBA" id="ARBA00023170"/>
    </source>
</evidence>
<dbReference type="EMBL" id="JTDY01001397">
    <property type="protein sequence ID" value="KOB73975.1"/>
    <property type="molecule type" value="Genomic_DNA"/>
</dbReference>